<comment type="cofactor">
    <cofactor evidence="1">
        <name>Mg(2+)</name>
        <dbReference type="ChEBI" id="CHEBI:18420"/>
    </cofactor>
</comment>
<evidence type="ECO:0000256" key="3">
    <source>
        <dbReference type="ARBA" id="ARBA00022801"/>
    </source>
</evidence>
<dbReference type="CDD" id="cd04666">
    <property type="entry name" value="NUDIX_DIPP2_like_Nudt4"/>
    <property type="match status" value="1"/>
</dbReference>
<evidence type="ECO:0000256" key="1">
    <source>
        <dbReference type="ARBA" id="ARBA00001946"/>
    </source>
</evidence>
<dbReference type="PANTHER" id="PTHR12629:SF0">
    <property type="entry name" value="DIPHOSPHOINOSITOL-POLYPHOSPHATE DIPHOSPHATASE"/>
    <property type="match status" value="1"/>
</dbReference>
<dbReference type="Gene3D" id="3.90.79.10">
    <property type="entry name" value="Nucleoside Triphosphate Pyrophosphohydrolase"/>
    <property type="match status" value="1"/>
</dbReference>
<keyword evidence="7" id="KW-1185">Reference proteome</keyword>
<evidence type="ECO:0000256" key="4">
    <source>
        <dbReference type="ARBA" id="ARBA00022842"/>
    </source>
</evidence>
<comment type="caution">
    <text evidence="6">The sequence shown here is derived from an EMBL/GenBank/DDBJ whole genome shotgun (WGS) entry which is preliminary data.</text>
</comment>
<sequence>MSRTSRPRGPAFTARQVGALPWRRVGQGVEVCLVQTSSSRQWLPPKGWPMEGKSDPEAAAQEAWEEAGVRGQVDHAPLGRFRHLKGLKSGGTLPAEITLYALRTEEVRDDYPEARRPRRWAGVEEAAALVRSPELAALIRRFAADAMGEGDAEGESG</sequence>
<gene>
    <name evidence="6" type="ORF">Q0812_04310</name>
</gene>
<keyword evidence="3" id="KW-0378">Hydrolase</keyword>
<dbReference type="PANTHER" id="PTHR12629">
    <property type="entry name" value="DIPHOSPHOINOSITOL POLYPHOSPHATE PHOSPHOHYDROLASE"/>
    <property type="match status" value="1"/>
</dbReference>
<dbReference type="PROSITE" id="PS51462">
    <property type="entry name" value="NUDIX"/>
    <property type="match status" value="1"/>
</dbReference>
<dbReference type="Proteomes" id="UP001169063">
    <property type="component" value="Unassembled WGS sequence"/>
</dbReference>
<evidence type="ECO:0000313" key="6">
    <source>
        <dbReference type="EMBL" id="MDO1558651.1"/>
    </source>
</evidence>
<dbReference type="RefSeq" id="WP_302109054.1">
    <property type="nucleotide sequence ID" value="NZ_JAUKTR010000001.1"/>
</dbReference>
<evidence type="ECO:0000313" key="7">
    <source>
        <dbReference type="Proteomes" id="UP001169063"/>
    </source>
</evidence>
<dbReference type="InterPro" id="IPR000086">
    <property type="entry name" value="NUDIX_hydrolase_dom"/>
</dbReference>
<feature type="domain" description="Nudix hydrolase" evidence="5">
    <location>
        <begin position="12"/>
        <end position="143"/>
    </location>
</feature>
<dbReference type="EMBL" id="JAUKTR010000001">
    <property type="protein sequence ID" value="MDO1558651.1"/>
    <property type="molecule type" value="Genomic_DNA"/>
</dbReference>
<dbReference type="SUPFAM" id="SSF55811">
    <property type="entry name" value="Nudix"/>
    <property type="match status" value="1"/>
</dbReference>
<dbReference type="InterPro" id="IPR047198">
    <property type="entry name" value="DDP-like_NUDIX"/>
</dbReference>
<proteinExistence type="predicted"/>
<dbReference type="InterPro" id="IPR015797">
    <property type="entry name" value="NUDIX_hydrolase-like_dom_sf"/>
</dbReference>
<accession>A0ABT8SJI3</accession>
<keyword evidence="4" id="KW-0460">Magnesium</keyword>
<evidence type="ECO:0000259" key="5">
    <source>
        <dbReference type="PROSITE" id="PS51462"/>
    </source>
</evidence>
<organism evidence="6 7">
    <name type="scientific">Peiella sedimenti</name>
    <dbReference type="NCBI Taxonomy" id="3061083"/>
    <lineage>
        <taxon>Bacteria</taxon>
        <taxon>Pseudomonadati</taxon>
        <taxon>Pseudomonadota</taxon>
        <taxon>Alphaproteobacteria</taxon>
        <taxon>Caulobacterales</taxon>
        <taxon>Caulobacteraceae</taxon>
        <taxon>Peiella</taxon>
    </lineage>
</organism>
<keyword evidence="2" id="KW-0479">Metal-binding</keyword>
<protein>
    <submittedName>
        <fullName evidence="6">NUDIX domain-containing protein</fullName>
    </submittedName>
</protein>
<reference evidence="6" key="1">
    <citation type="submission" date="2023-07" db="EMBL/GenBank/DDBJ databases">
        <title>Brevundimonas soil sp. nov., isolated from the soil of chemical plant.</title>
        <authorList>
            <person name="Wu N."/>
        </authorList>
    </citation>
    <scope>NUCLEOTIDE SEQUENCE</scope>
    <source>
        <strain evidence="6">XZ-24</strain>
    </source>
</reference>
<evidence type="ECO:0000256" key="2">
    <source>
        <dbReference type="ARBA" id="ARBA00022723"/>
    </source>
</evidence>
<dbReference type="Pfam" id="PF00293">
    <property type="entry name" value="NUDIX"/>
    <property type="match status" value="1"/>
</dbReference>
<name>A0ABT8SJI3_9CAUL</name>